<sequence>MLLNHIFLPRLSSHLTAGIGPIIVLTPSSVHSSFMPSLAALSSAMALSLVRNVDCHPRPIGEDGSSPSPKTLVYINPSFSSFSTNSGNFSFILL</sequence>
<accession>A0A0A9CMT8</accession>
<proteinExistence type="predicted"/>
<evidence type="ECO:0000313" key="1">
    <source>
        <dbReference type="EMBL" id="JAD75763.1"/>
    </source>
</evidence>
<reference evidence="1" key="1">
    <citation type="submission" date="2014-09" db="EMBL/GenBank/DDBJ databases">
        <authorList>
            <person name="Magalhaes I.L.F."/>
            <person name="Oliveira U."/>
            <person name="Santos F.R."/>
            <person name="Vidigal T.H.D.A."/>
            <person name="Brescovit A.D."/>
            <person name="Santos A.J."/>
        </authorList>
    </citation>
    <scope>NUCLEOTIDE SEQUENCE</scope>
    <source>
        <tissue evidence="1">Shoot tissue taken approximately 20 cm above the soil surface</tissue>
    </source>
</reference>
<name>A0A0A9CMT8_ARUDO</name>
<reference evidence="1" key="2">
    <citation type="journal article" date="2015" name="Data Brief">
        <title>Shoot transcriptome of the giant reed, Arundo donax.</title>
        <authorList>
            <person name="Barrero R.A."/>
            <person name="Guerrero F.D."/>
            <person name="Moolhuijzen P."/>
            <person name="Goolsby J.A."/>
            <person name="Tidwell J."/>
            <person name="Bellgard S.E."/>
            <person name="Bellgard M.I."/>
        </authorList>
    </citation>
    <scope>NUCLEOTIDE SEQUENCE</scope>
    <source>
        <tissue evidence="1">Shoot tissue taken approximately 20 cm above the soil surface</tissue>
    </source>
</reference>
<dbReference type="EMBL" id="GBRH01222132">
    <property type="protein sequence ID" value="JAD75763.1"/>
    <property type="molecule type" value="Transcribed_RNA"/>
</dbReference>
<dbReference type="AlphaFoldDB" id="A0A0A9CMT8"/>
<organism evidence="1">
    <name type="scientific">Arundo donax</name>
    <name type="common">Giant reed</name>
    <name type="synonym">Donax arundinaceus</name>
    <dbReference type="NCBI Taxonomy" id="35708"/>
    <lineage>
        <taxon>Eukaryota</taxon>
        <taxon>Viridiplantae</taxon>
        <taxon>Streptophyta</taxon>
        <taxon>Embryophyta</taxon>
        <taxon>Tracheophyta</taxon>
        <taxon>Spermatophyta</taxon>
        <taxon>Magnoliopsida</taxon>
        <taxon>Liliopsida</taxon>
        <taxon>Poales</taxon>
        <taxon>Poaceae</taxon>
        <taxon>PACMAD clade</taxon>
        <taxon>Arundinoideae</taxon>
        <taxon>Arundineae</taxon>
        <taxon>Arundo</taxon>
    </lineage>
</organism>
<protein>
    <submittedName>
        <fullName evidence="1">Uncharacterized protein</fullName>
    </submittedName>
</protein>